<dbReference type="GO" id="GO:0005975">
    <property type="term" value="P:carbohydrate metabolic process"/>
    <property type="evidence" value="ECO:0007669"/>
    <property type="project" value="InterPro"/>
</dbReference>
<evidence type="ECO:0000313" key="3">
    <source>
        <dbReference type="Proteomes" id="UP000295345"/>
    </source>
</evidence>
<dbReference type="InterPro" id="IPR011330">
    <property type="entry name" value="Glyco_hydro/deAcase_b/a-brl"/>
</dbReference>
<dbReference type="SUPFAM" id="SSF88713">
    <property type="entry name" value="Glycoside hydrolase/deacetylase"/>
    <property type="match status" value="1"/>
</dbReference>
<protein>
    <recommendedName>
        <fullName evidence="4">Polysaccharide deacetylase</fullName>
    </recommendedName>
</protein>
<dbReference type="PANTHER" id="PTHR45985:SF3">
    <property type="entry name" value="CHITIN DEACETYLASE-LIKE 4"/>
    <property type="match status" value="1"/>
</dbReference>
<proteinExistence type="predicted"/>
<dbReference type="InterPro" id="IPR052740">
    <property type="entry name" value="CE4"/>
</dbReference>
<feature type="region of interest" description="Disordered" evidence="1">
    <location>
        <begin position="26"/>
        <end position="95"/>
    </location>
</feature>
<evidence type="ECO:0000313" key="2">
    <source>
        <dbReference type="EMBL" id="TDC79410.1"/>
    </source>
</evidence>
<reference evidence="2 3" key="1">
    <citation type="submission" date="2019-03" db="EMBL/GenBank/DDBJ databases">
        <title>Draft genome sequences of novel Actinobacteria.</title>
        <authorList>
            <person name="Sahin N."/>
            <person name="Ay H."/>
            <person name="Saygin H."/>
        </authorList>
    </citation>
    <scope>NUCLEOTIDE SEQUENCE [LARGE SCALE GENOMIC DNA]</scope>
    <source>
        <strain evidence="2 3">DSM 41900</strain>
    </source>
</reference>
<dbReference type="Proteomes" id="UP000295345">
    <property type="component" value="Unassembled WGS sequence"/>
</dbReference>
<evidence type="ECO:0000256" key="1">
    <source>
        <dbReference type="SAM" id="MobiDB-lite"/>
    </source>
</evidence>
<dbReference type="Gene3D" id="3.20.20.370">
    <property type="entry name" value="Glycoside hydrolase/deacetylase"/>
    <property type="match status" value="1"/>
</dbReference>
<comment type="caution">
    <text evidence="2">The sequence shown here is derived from an EMBL/GenBank/DDBJ whole genome shotgun (WGS) entry which is preliminary data.</text>
</comment>
<dbReference type="EMBL" id="SMKI01000017">
    <property type="protein sequence ID" value="TDC79410.1"/>
    <property type="molecule type" value="Genomic_DNA"/>
</dbReference>
<dbReference type="PANTHER" id="PTHR45985">
    <property type="match status" value="1"/>
</dbReference>
<name>A0A4R4TNG9_9ACTN</name>
<evidence type="ECO:0008006" key="4">
    <source>
        <dbReference type="Google" id="ProtNLM"/>
    </source>
</evidence>
<dbReference type="OrthoDB" id="438898at2"/>
<keyword evidence="3" id="KW-1185">Reference proteome</keyword>
<gene>
    <name evidence="2" type="ORF">E1283_02845</name>
</gene>
<feature type="compositionally biased region" description="Basic and acidic residues" evidence="1">
    <location>
        <begin position="35"/>
        <end position="47"/>
    </location>
</feature>
<sequence>MAVLGGQRAARWSAVAVLMLGVAGCGLSGDEPDGEEKKREKRNEASPDHPGPPSREALERAGRLIGDGSTADAGAQPNQPEPERLEPGEEPPQFVVFSWDGAGEDGNRLFSHFRQVAKESDAHMTYFLSGLYLLPEAERASYLPPGHSTGASDIGYLRDESIHATIEQLRGAWLDGSEIGTHFNGHFCGSGGVGDWSPSDWVSETEQAKWMVKNWRTTTGFEDLEPLPFDYDKELVGGRTPCLEGQQNLLAAAPEMGFRYDSSGSSRQVWPKQTPEGIWDIPLQEVPVPGRDFETLSMDYNYMYNQSGPSSGEPAMHPVWEEQMRGGLLQAFDRAYHGNRAPLIIGNHFEDWNDGIYMRAVEDVIRDVCPREGVRCVSFRQLVDWLDAQDPEVLDRLRTLDVGVAPPDGWAGFLGAAKPAAAPAGQGVHGVRGMPGVLAAPAVPGRPATAVQAG</sequence>
<dbReference type="AlphaFoldDB" id="A0A4R4TNG9"/>
<accession>A0A4R4TNG9</accession>
<organism evidence="2 3">
    <name type="scientific">Streptomyces hainanensis</name>
    <dbReference type="NCBI Taxonomy" id="402648"/>
    <lineage>
        <taxon>Bacteria</taxon>
        <taxon>Bacillati</taxon>
        <taxon>Actinomycetota</taxon>
        <taxon>Actinomycetes</taxon>
        <taxon>Kitasatosporales</taxon>
        <taxon>Streptomycetaceae</taxon>
        <taxon>Streptomyces</taxon>
    </lineage>
</organism>
<dbReference type="RefSeq" id="WP_132816202.1">
    <property type="nucleotide sequence ID" value="NZ_SMKI01000017.1"/>
</dbReference>